<dbReference type="InterPro" id="IPR023366">
    <property type="entry name" value="ATP_synth_asu-like_sf"/>
</dbReference>
<dbReference type="EMBL" id="CP016022">
    <property type="protein sequence ID" value="ANJ73554.1"/>
    <property type="molecule type" value="Genomic_DNA"/>
</dbReference>
<proteinExistence type="predicted"/>
<name>A0A191ZZK6_9RALS</name>
<organism evidence="1 2">
    <name type="scientific">Ralstonia insidiosa</name>
    <dbReference type="NCBI Taxonomy" id="190721"/>
    <lineage>
        <taxon>Bacteria</taxon>
        <taxon>Pseudomonadati</taxon>
        <taxon>Pseudomonadota</taxon>
        <taxon>Betaproteobacteria</taxon>
        <taxon>Burkholderiales</taxon>
        <taxon>Burkholderiaceae</taxon>
        <taxon>Ralstonia</taxon>
    </lineage>
</organism>
<reference evidence="2" key="1">
    <citation type="submission" date="2016-06" db="EMBL/GenBank/DDBJ databases">
        <authorList>
            <person name="Xu Y."/>
            <person name="Nagy A."/>
            <person name="Yan X."/>
            <person name="Kim S.W."/>
            <person name="Haley B."/>
            <person name="Liu N.T."/>
            <person name="Nou X."/>
        </authorList>
    </citation>
    <scope>NUCLEOTIDE SEQUENCE [LARGE SCALE GENOMIC DNA]</scope>
    <source>
        <strain evidence="2">ATCC 49129</strain>
    </source>
</reference>
<accession>A0A191ZZK6</accession>
<dbReference type="RefSeq" id="WP_064805019.1">
    <property type="nucleotide sequence ID" value="NZ_CP016022.1"/>
</dbReference>
<protein>
    <submittedName>
        <fullName evidence="1">Uncharacterized protein</fullName>
    </submittedName>
</protein>
<dbReference type="GeneID" id="61527176"/>
<evidence type="ECO:0000313" key="2">
    <source>
        <dbReference type="Proteomes" id="UP000078572"/>
    </source>
</evidence>
<dbReference type="OrthoDB" id="6696432at2"/>
<dbReference type="AlphaFoldDB" id="A0A191ZZK6"/>
<keyword evidence="2" id="KW-1185">Reference proteome</keyword>
<gene>
    <name evidence="1" type="ORF">A9Y76_14235</name>
</gene>
<evidence type="ECO:0000313" key="1">
    <source>
        <dbReference type="EMBL" id="ANJ73554.1"/>
    </source>
</evidence>
<sequence>MTVKFFASTDKGMPTPSSAAGALAAFLDVCLNTGYNAQTATSLTQTAGTATMVLNSGHGFNPDQKVLVSGANEAGYNGEQTILSTTSTSITFAVPSNTAATATGTVSVKVAPLGWNIAFTGTNKRVYTPSVPQSLGFFLRVDDTGSVARVRGYESMTDVDTGVGPFPTDGQINGGGFWSKQYSTYAVQWALFGDERIFYLLLFPQGVSSVGPLVGFGDINAQSSADAYACMLACVPTDFSYTNGALAGDLSFPQQASSNGIFFPRGYTQTGSAKQAFLASFGIPMGSVYSGTGNANNGSAVGLSFPNPADNGIFVNAPYVGHDAGLRGQLPGLYHTCQNWFSNYNHRDKIPGTDALVGKKLMVIRTGTPSGGLSYYGMVGIDITGPWR</sequence>
<dbReference type="Gene3D" id="2.40.30.20">
    <property type="match status" value="1"/>
</dbReference>
<dbReference type="Proteomes" id="UP000078572">
    <property type="component" value="Chromosome 1"/>
</dbReference>